<dbReference type="AlphaFoldDB" id="A7NRB7"/>
<keyword evidence="3" id="KW-1185">Reference proteome</keyword>
<keyword evidence="1" id="KW-0175">Coiled coil</keyword>
<evidence type="ECO:0000313" key="2">
    <source>
        <dbReference type="EMBL" id="ABU60113.1"/>
    </source>
</evidence>
<proteinExistence type="predicted"/>
<dbReference type="EMBL" id="CP000804">
    <property type="protein sequence ID" value="ABU60113.1"/>
    <property type="molecule type" value="Genomic_DNA"/>
</dbReference>
<dbReference type="KEGG" id="rca:Rcas_4081"/>
<dbReference type="OrthoDB" id="154769at2"/>
<dbReference type="RefSeq" id="WP_012122534.1">
    <property type="nucleotide sequence ID" value="NC_009767.1"/>
</dbReference>
<reference evidence="2 3" key="1">
    <citation type="submission" date="2007-08" db="EMBL/GenBank/DDBJ databases">
        <title>Complete sequence of Roseiflexus castenholzii DSM 13941.</title>
        <authorList>
            <consortium name="US DOE Joint Genome Institute"/>
            <person name="Copeland A."/>
            <person name="Lucas S."/>
            <person name="Lapidus A."/>
            <person name="Barry K."/>
            <person name="Glavina del Rio T."/>
            <person name="Dalin E."/>
            <person name="Tice H."/>
            <person name="Pitluck S."/>
            <person name="Thompson L.S."/>
            <person name="Brettin T."/>
            <person name="Bruce D."/>
            <person name="Detter J.C."/>
            <person name="Han C."/>
            <person name="Tapia R."/>
            <person name="Schmutz J."/>
            <person name="Larimer F."/>
            <person name="Land M."/>
            <person name="Hauser L."/>
            <person name="Kyrpides N."/>
            <person name="Mikhailova N."/>
            <person name="Bryant D.A."/>
            <person name="Hanada S."/>
            <person name="Tsukatani Y."/>
            <person name="Richardson P."/>
        </authorList>
    </citation>
    <scope>NUCLEOTIDE SEQUENCE [LARGE SCALE GENOMIC DNA]</scope>
    <source>
        <strain evidence="3">DSM 13941 / HLO8</strain>
    </source>
</reference>
<dbReference type="HOGENOM" id="CLU_1282171_0_0_0"/>
<dbReference type="eggNOG" id="ENOG50348KE">
    <property type="taxonomic scope" value="Bacteria"/>
</dbReference>
<feature type="coiled-coil region" evidence="1">
    <location>
        <begin position="86"/>
        <end position="113"/>
    </location>
</feature>
<evidence type="ECO:0000256" key="1">
    <source>
        <dbReference type="SAM" id="Coils"/>
    </source>
</evidence>
<evidence type="ECO:0008006" key="4">
    <source>
        <dbReference type="Google" id="ProtNLM"/>
    </source>
</evidence>
<organism evidence="2 3">
    <name type="scientific">Roseiflexus castenholzii (strain DSM 13941 / HLO8)</name>
    <dbReference type="NCBI Taxonomy" id="383372"/>
    <lineage>
        <taxon>Bacteria</taxon>
        <taxon>Bacillati</taxon>
        <taxon>Chloroflexota</taxon>
        <taxon>Chloroflexia</taxon>
        <taxon>Chloroflexales</taxon>
        <taxon>Roseiflexineae</taxon>
        <taxon>Roseiflexaceae</taxon>
        <taxon>Roseiflexus</taxon>
    </lineage>
</organism>
<accession>A7NRB7</accession>
<evidence type="ECO:0000313" key="3">
    <source>
        <dbReference type="Proteomes" id="UP000000263"/>
    </source>
</evidence>
<gene>
    <name evidence="2" type="ordered locus">Rcas_4081</name>
</gene>
<protein>
    <recommendedName>
        <fullName evidence="4">DNA recombination protein RmuC</fullName>
    </recommendedName>
</protein>
<name>A7NRB7_ROSCS</name>
<dbReference type="Proteomes" id="UP000000263">
    <property type="component" value="Chromosome"/>
</dbReference>
<dbReference type="STRING" id="383372.Rcas_4081"/>
<feature type="coiled-coil region" evidence="1">
    <location>
        <begin position="156"/>
        <end position="193"/>
    </location>
</feature>
<sequence>MSVLFVALGIMVLALLALLLWFVPHLLHQQSARVANETAQLREMLLDLLNEQEAVAMRQAQLGASLSTLQGRLEALAQNGSVSRTSPDLVSTIDQLEERLSDLQRQIQSWLDGRQHGLQARDRQDNEAWANLMGLLAAIQDRLGALSRDRANAMAALQASQLLDDLEREMQHLRAISEDIATLQNRLRRSLSEREQHLTLARTRLTDTITMRGA</sequence>